<dbReference type="OrthoDB" id="17307at2759"/>
<evidence type="ECO:0000256" key="9">
    <source>
        <dbReference type="ARBA" id="ARBA00023015"/>
    </source>
</evidence>
<dbReference type="InterPro" id="IPR036465">
    <property type="entry name" value="vWFA_dom_sf"/>
</dbReference>
<dbReference type="PANTHER" id="PTHR12831">
    <property type="entry name" value="TRANSCRIPTION INITIATION FACTOR IIH TFIIH , POLYPEPTIDE 3-RELATED"/>
    <property type="match status" value="1"/>
</dbReference>
<dbReference type="GO" id="GO:0006289">
    <property type="term" value="P:nucleotide-excision repair"/>
    <property type="evidence" value="ECO:0007669"/>
    <property type="project" value="UniProtKB-UniRule"/>
</dbReference>
<proteinExistence type="inferred from homology"/>
<keyword evidence="11 14" id="KW-0234">DNA repair</keyword>
<keyword evidence="6 14" id="KW-0227">DNA damage</keyword>
<dbReference type="Pfam" id="PF03850">
    <property type="entry name" value="Tfb4"/>
    <property type="match status" value="1"/>
</dbReference>
<gene>
    <name evidence="16" type="ORF">LIPSTDRAFT_73929</name>
</gene>
<feature type="compositionally biased region" description="Polar residues" evidence="15">
    <location>
        <begin position="110"/>
        <end position="123"/>
    </location>
</feature>
<comment type="similarity">
    <text evidence="3 14">Belongs to the TFB4 family.</text>
</comment>
<dbReference type="GO" id="GO:0000439">
    <property type="term" value="C:transcription factor TFIIH core complex"/>
    <property type="evidence" value="ECO:0007669"/>
    <property type="project" value="UniProtKB-UniRule"/>
</dbReference>
<keyword evidence="9 14" id="KW-0805">Transcription regulation</keyword>
<name>A0A1E3Q155_LIPST</name>
<evidence type="ECO:0000256" key="6">
    <source>
        <dbReference type="ARBA" id="ARBA00022763"/>
    </source>
</evidence>
<keyword evidence="12 14" id="KW-0539">Nucleus</keyword>
<evidence type="ECO:0000256" key="14">
    <source>
        <dbReference type="RuleBase" id="RU368090"/>
    </source>
</evidence>
<keyword evidence="5 14" id="KW-0479">Metal-binding</keyword>
<evidence type="ECO:0000313" key="16">
    <source>
        <dbReference type="EMBL" id="ODQ71288.1"/>
    </source>
</evidence>
<keyword evidence="7 14" id="KW-0863">Zinc-finger</keyword>
<dbReference type="GO" id="GO:0000112">
    <property type="term" value="C:nucleotide-excision repair factor 3 complex"/>
    <property type="evidence" value="ECO:0007669"/>
    <property type="project" value="EnsemblFungi"/>
</dbReference>
<dbReference type="PANTHER" id="PTHR12831:SF0">
    <property type="entry name" value="GENERAL TRANSCRIPTION FACTOR IIH SUBUNIT 3"/>
    <property type="match status" value="1"/>
</dbReference>
<keyword evidence="8 14" id="KW-0862">Zinc</keyword>
<dbReference type="GO" id="GO:0008270">
    <property type="term" value="F:zinc ion binding"/>
    <property type="evidence" value="ECO:0007669"/>
    <property type="project" value="UniProtKB-KW"/>
</dbReference>
<dbReference type="Proteomes" id="UP000094385">
    <property type="component" value="Unassembled WGS sequence"/>
</dbReference>
<protein>
    <recommendedName>
        <fullName evidence="4 14">General transcription and DNA repair factor IIH subunit TFB4</fullName>
        <shortName evidence="14">TFIIH subunit TFB4</shortName>
    </recommendedName>
    <alternativeName>
        <fullName evidence="13 14">RNA polymerase II transcription factor B subunit 4</fullName>
    </alternativeName>
</protein>
<reference evidence="16 17" key="1">
    <citation type="journal article" date="2016" name="Proc. Natl. Acad. Sci. U.S.A.">
        <title>Comparative genomics of biotechnologically important yeasts.</title>
        <authorList>
            <person name="Riley R."/>
            <person name="Haridas S."/>
            <person name="Wolfe K.H."/>
            <person name="Lopes M.R."/>
            <person name="Hittinger C.T."/>
            <person name="Goeker M."/>
            <person name="Salamov A.A."/>
            <person name="Wisecaver J.H."/>
            <person name="Long T.M."/>
            <person name="Calvey C.H."/>
            <person name="Aerts A.L."/>
            <person name="Barry K.W."/>
            <person name="Choi C."/>
            <person name="Clum A."/>
            <person name="Coughlan A.Y."/>
            <person name="Deshpande S."/>
            <person name="Douglass A.P."/>
            <person name="Hanson S.J."/>
            <person name="Klenk H.-P."/>
            <person name="LaButti K.M."/>
            <person name="Lapidus A."/>
            <person name="Lindquist E.A."/>
            <person name="Lipzen A.M."/>
            <person name="Meier-Kolthoff J.P."/>
            <person name="Ohm R.A."/>
            <person name="Otillar R.P."/>
            <person name="Pangilinan J.L."/>
            <person name="Peng Y."/>
            <person name="Rokas A."/>
            <person name="Rosa C.A."/>
            <person name="Scheuner C."/>
            <person name="Sibirny A.A."/>
            <person name="Slot J.C."/>
            <person name="Stielow J.B."/>
            <person name="Sun H."/>
            <person name="Kurtzman C.P."/>
            <person name="Blackwell M."/>
            <person name="Grigoriev I.V."/>
            <person name="Jeffries T.W."/>
        </authorList>
    </citation>
    <scope>NUCLEOTIDE SEQUENCE [LARGE SCALE GENOMIC DNA]</scope>
    <source>
        <strain evidence="16 17">NRRL Y-11557</strain>
    </source>
</reference>
<organism evidence="16 17">
    <name type="scientific">Lipomyces starkeyi NRRL Y-11557</name>
    <dbReference type="NCBI Taxonomy" id="675824"/>
    <lineage>
        <taxon>Eukaryota</taxon>
        <taxon>Fungi</taxon>
        <taxon>Dikarya</taxon>
        <taxon>Ascomycota</taxon>
        <taxon>Saccharomycotina</taxon>
        <taxon>Lipomycetes</taxon>
        <taxon>Lipomycetales</taxon>
        <taxon>Lipomycetaceae</taxon>
        <taxon>Lipomyces</taxon>
    </lineage>
</organism>
<dbReference type="GO" id="GO:0006367">
    <property type="term" value="P:transcription initiation at RNA polymerase II promoter"/>
    <property type="evidence" value="ECO:0007669"/>
    <property type="project" value="EnsemblFungi"/>
</dbReference>
<keyword evidence="10 14" id="KW-0804">Transcription</keyword>
<evidence type="ECO:0000256" key="1">
    <source>
        <dbReference type="ARBA" id="ARBA00002817"/>
    </source>
</evidence>
<evidence type="ECO:0000256" key="12">
    <source>
        <dbReference type="ARBA" id="ARBA00023242"/>
    </source>
</evidence>
<evidence type="ECO:0000256" key="13">
    <source>
        <dbReference type="ARBA" id="ARBA00033341"/>
    </source>
</evidence>
<evidence type="ECO:0000313" key="17">
    <source>
        <dbReference type="Proteomes" id="UP000094385"/>
    </source>
</evidence>
<dbReference type="STRING" id="675824.A0A1E3Q155"/>
<comment type="subcellular location">
    <subcellularLocation>
        <location evidence="2 14">Nucleus</location>
    </subcellularLocation>
</comment>
<comment type="subunit">
    <text evidence="14">Component of the 7-subunit TFIIH core complex composed of XPB/SSL2, XPD/RAD3, SSL1, TFB1, TFB2, TFB4 and TFB5, which is active in NER. The core complex associates with the 3-subunit CTD-kinase module TFIIK composed of CCL1, KIN28 and TFB3 to form the 10-subunit holoenzyme (holo-TFIIH) active in transcription.</text>
</comment>
<dbReference type="InterPro" id="IPR004600">
    <property type="entry name" value="TFIIH_Tfb4/GTF2H3"/>
</dbReference>
<evidence type="ECO:0000256" key="4">
    <source>
        <dbReference type="ARBA" id="ARBA00021280"/>
    </source>
</evidence>
<evidence type="ECO:0000256" key="3">
    <source>
        <dbReference type="ARBA" id="ARBA00005273"/>
    </source>
</evidence>
<dbReference type="GO" id="GO:0006355">
    <property type="term" value="P:regulation of DNA-templated transcription"/>
    <property type="evidence" value="ECO:0007669"/>
    <property type="project" value="InterPro"/>
</dbReference>
<evidence type="ECO:0000256" key="8">
    <source>
        <dbReference type="ARBA" id="ARBA00022833"/>
    </source>
</evidence>
<feature type="region of interest" description="Disordered" evidence="15">
    <location>
        <begin position="94"/>
        <end position="123"/>
    </location>
</feature>
<dbReference type="AlphaFoldDB" id="A0A1E3Q155"/>
<evidence type="ECO:0000256" key="2">
    <source>
        <dbReference type="ARBA" id="ARBA00004123"/>
    </source>
</evidence>
<evidence type="ECO:0000256" key="5">
    <source>
        <dbReference type="ARBA" id="ARBA00022723"/>
    </source>
</evidence>
<evidence type="ECO:0000256" key="10">
    <source>
        <dbReference type="ARBA" id="ARBA00023163"/>
    </source>
</evidence>
<evidence type="ECO:0000256" key="15">
    <source>
        <dbReference type="SAM" id="MobiDB-lite"/>
    </source>
</evidence>
<accession>A0A1E3Q155</accession>
<evidence type="ECO:0000256" key="7">
    <source>
        <dbReference type="ARBA" id="ARBA00022771"/>
    </source>
</evidence>
<dbReference type="EMBL" id="KV454298">
    <property type="protein sequence ID" value="ODQ71288.1"/>
    <property type="molecule type" value="Genomic_DNA"/>
</dbReference>
<evidence type="ECO:0000256" key="11">
    <source>
        <dbReference type="ARBA" id="ARBA00023204"/>
    </source>
</evidence>
<feature type="region of interest" description="Disordered" evidence="15">
    <location>
        <begin position="346"/>
        <end position="368"/>
    </location>
</feature>
<dbReference type="GO" id="GO:0005675">
    <property type="term" value="C:transcription factor TFIIH holo complex"/>
    <property type="evidence" value="ECO:0007669"/>
    <property type="project" value="UniProtKB-UniRule"/>
</dbReference>
<sequence length="368" mass="39542">MNAVDGSSHVPQVGFASELEEELPSLLVLILDTSPLGWGAQSPPISLHDAVASLLIFVNSHLALNHSNEAAVIASHTNCIKYLYPVAGEDYGASAPKSTATSGTESSEEMITNGQSNGDNGTLNDASMYRQFRVVNESVMKQLDLLLLGTSASDIEHNGTISDTTLISGALSTALAYINRLVGGVNDNGPKVRARIMVVSVCSDLASQYVPIMNCIFAAQKMKVPIDICKIGNDTVFLQQAADTTGGVYMHLEHPRGMIQYLMTAFLPDRALRKHLVIPTQSSIDFRAACFCHNRIVDIGYVCNICLSIYCQPPADGSCAICDTIFDPKELADLLKKPVVVTTNVPKNKAKKKKKKDSDATPNFTPGP</sequence>
<comment type="function">
    <text evidence="1 14">Component of the general transcription and DNA repair factor IIH (TFIIH) core complex, which is involved in general and transcription-coupled nucleotide excision repair (NER) of damaged DNA and, when complexed to TFIIK, in RNA transcription by RNA polymerase II. In NER, TFIIH acts by opening DNA around the lesion to allow the excision of the damaged oligonucleotide and its replacement by a new DNA fragment. In transcription, TFIIH has an essential role in transcription initiation. When the pre-initiation complex (PIC) has been established, TFIIH is required for promoter opening and promoter escape. Phosphorylation of the C-terminal tail (CTD) of the largest subunit of RNA polymerase II by the kinase module TFIIK controls the initiation of transcription.</text>
</comment>
<keyword evidence="17" id="KW-1185">Reference proteome</keyword>
<dbReference type="Gene3D" id="3.40.50.410">
    <property type="entry name" value="von Willebrand factor, type A domain"/>
    <property type="match status" value="1"/>
</dbReference>